<accession>A0A316FH59</accession>
<dbReference type="EMBL" id="QGGR01000006">
    <property type="protein sequence ID" value="PWK48258.1"/>
    <property type="molecule type" value="Genomic_DNA"/>
</dbReference>
<keyword evidence="2" id="KW-1003">Cell membrane</keyword>
<dbReference type="PIRSF" id="PIRSF035875">
    <property type="entry name" value="RNase_BN"/>
    <property type="match status" value="1"/>
</dbReference>
<dbReference type="PANTHER" id="PTHR30213:SF1">
    <property type="entry name" value="INNER MEMBRANE PROTEIN YHJD"/>
    <property type="match status" value="1"/>
</dbReference>
<keyword evidence="9" id="KW-1185">Reference proteome</keyword>
<keyword evidence="3 7" id="KW-0812">Transmembrane</keyword>
<dbReference type="GO" id="GO:0005886">
    <property type="term" value="C:plasma membrane"/>
    <property type="evidence" value="ECO:0007669"/>
    <property type="project" value="UniProtKB-SubCell"/>
</dbReference>
<evidence type="ECO:0000256" key="2">
    <source>
        <dbReference type="ARBA" id="ARBA00022475"/>
    </source>
</evidence>
<reference evidence="8 9" key="1">
    <citation type="submission" date="2018-05" db="EMBL/GenBank/DDBJ databases">
        <title>Genomic Encyclopedia of Archaeal and Bacterial Type Strains, Phase II (KMG-II): from individual species to whole genera.</title>
        <authorList>
            <person name="Goeker M."/>
        </authorList>
    </citation>
    <scope>NUCLEOTIDE SEQUENCE [LARGE SCALE GENOMIC DNA]</scope>
    <source>
        <strain evidence="8 9">DSM 45184</strain>
    </source>
</reference>
<feature type="transmembrane region" description="Helical" evidence="7">
    <location>
        <begin position="126"/>
        <end position="154"/>
    </location>
</feature>
<dbReference type="AlphaFoldDB" id="A0A316FH59"/>
<dbReference type="PANTHER" id="PTHR30213">
    <property type="entry name" value="INNER MEMBRANE PROTEIN YHJD"/>
    <property type="match status" value="1"/>
</dbReference>
<feature type="transmembrane region" description="Helical" evidence="7">
    <location>
        <begin position="31"/>
        <end position="58"/>
    </location>
</feature>
<evidence type="ECO:0000256" key="6">
    <source>
        <dbReference type="SAM" id="MobiDB-lite"/>
    </source>
</evidence>
<sequence length="311" mass="33002">MRWQRLRQHAGWLDHLVRAGRRYDQADGGRLAAAVTYYAFFGTFAAWLMGFAVFGFVLDDPEVLRAVEHYVAQDLPSVDVQALRDARTTVGVVAFIGLPITGWFWTDAFRSSIRRIWELPEYPGRLVGRVLADLAVLAGLGVLLAASLAVAYVTTVVAGRITEVAEAGDGLSRFLLSVVGFVVGTCVNTAVACGALAGLPRVRMSWRRLLGPALLTGVAIELLKTVGGWYVRAVEANPVYGLVAGSVGLLVFLNAVNQVLLFAAALTATSTVGATSDLAAKRGPADRVNADGIASRHAGTAGDHGSVREPT</sequence>
<evidence type="ECO:0000256" key="7">
    <source>
        <dbReference type="SAM" id="Phobius"/>
    </source>
</evidence>
<evidence type="ECO:0000313" key="9">
    <source>
        <dbReference type="Proteomes" id="UP000245697"/>
    </source>
</evidence>
<comment type="subcellular location">
    <subcellularLocation>
        <location evidence="1">Cell membrane</location>
        <topology evidence="1">Multi-pass membrane protein</topology>
    </subcellularLocation>
</comment>
<evidence type="ECO:0000256" key="1">
    <source>
        <dbReference type="ARBA" id="ARBA00004651"/>
    </source>
</evidence>
<feature type="transmembrane region" description="Helical" evidence="7">
    <location>
        <begin position="174"/>
        <end position="197"/>
    </location>
</feature>
<feature type="transmembrane region" description="Helical" evidence="7">
    <location>
        <begin position="209"/>
        <end position="231"/>
    </location>
</feature>
<protein>
    <submittedName>
        <fullName evidence="8">Membrane protein</fullName>
    </submittedName>
</protein>
<dbReference type="Proteomes" id="UP000245697">
    <property type="component" value="Unassembled WGS sequence"/>
</dbReference>
<dbReference type="InterPro" id="IPR017039">
    <property type="entry name" value="Virul_fac_BrkB"/>
</dbReference>
<evidence type="ECO:0000313" key="8">
    <source>
        <dbReference type="EMBL" id="PWK48258.1"/>
    </source>
</evidence>
<comment type="caution">
    <text evidence="8">The sequence shown here is derived from an EMBL/GenBank/DDBJ whole genome shotgun (WGS) entry which is preliminary data.</text>
</comment>
<evidence type="ECO:0000256" key="3">
    <source>
        <dbReference type="ARBA" id="ARBA00022692"/>
    </source>
</evidence>
<feature type="transmembrane region" description="Helical" evidence="7">
    <location>
        <begin position="243"/>
        <end position="266"/>
    </location>
</feature>
<feature type="transmembrane region" description="Helical" evidence="7">
    <location>
        <begin position="86"/>
        <end position="105"/>
    </location>
</feature>
<keyword evidence="5 7" id="KW-0472">Membrane</keyword>
<dbReference type="OrthoDB" id="4127374at2"/>
<organism evidence="8 9">
    <name type="scientific">Actinoplanes xinjiangensis</name>
    <dbReference type="NCBI Taxonomy" id="512350"/>
    <lineage>
        <taxon>Bacteria</taxon>
        <taxon>Bacillati</taxon>
        <taxon>Actinomycetota</taxon>
        <taxon>Actinomycetes</taxon>
        <taxon>Micromonosporales</taxon>
        <taxon>Micromonosporaceae</taxon>
        <taxon>Actinoplanes</taxon>
    </lineage>
</organism>
<name>A0A316FH59_9ACTN</name>
<keyword evidence="4 7" id="KW-1133">Transmembrane helix</keyword>
<evidence type="ECO:0000256" key="4">
    <source>
        <dbReference type="ARBA" id="ARBA00022989"/>
    </source>
</evidence>
<feature type="region of interest" description="Disordered" evidence="6">
    <location>
        <begin position="292"/>
        <end position="311"/>
    </location>
</feature>
<gene>
    <name evidence="8" type="ORF">BC793_106288</name>
</gene>
<evidence type="ECO:0000256" key="5">
    <source>
        <dbReference type="ARBA" id="ARBA00023136"/>
    </source>
</evidence>
<dbReference type="Pfam" id="PF03631">
    <property type="entry name" value="Virul_fac_BrkB"/>
    <property type="match status" value="1"/>
</dbReference>
<proteinExistence type="predicted"/>